<dbReference type="SUPFAM" id="SSF52540">
    <property type="entry name" value="P-loop containing nucleoside triphosphate hydrolases"/>
    <property type="match status" value="1"/>
</dbReference>
<dbReference type="GO" id="GO:0005524">
    <property type="term" value="F:ATP binding"/>
    <property type="evidence" value="ECO:0007669"/>
    <property type="project" value="UniProtKB-KW"/>
</dbReference>
<evidence type="ECO:0000256" key="5">
    <source>
        <dbReference type="ARBA" id="ARBA00023136"/>
    </source>
</evidence>
<dbReference type="RefSeq" id="WP_117777348.1">
    <property type="nucleotide sequence ID" value="NZ_BAABXR010000001.1"/>
</dbReference>
<dbReference type="SUPFAM" id="SSF50331">
    <property type="entry name" value="MOP-like"/>
    <property type="match status" value="1"/>
</dbReference>
<dbReference type="InterPro" id="IPR003593">
    <property type="entry name" value="AAA+_ATPase"/>
</dbReference>
<dbReference type="InterPro" id="IPR012340">
    <property type="entry name" value="NA-bd_OB-fold"/>
</dbReference>
<dbReference type="PANTHER" id="PTHR43875:SF1">
    <property type="entry name" value="OSMOPROTECTIVE COMPOUNDS UPTAKE ATP-BINDING PROTEIN GGTA"/>
    <property type="match status" value="1"/>
</dbReference>
<dbReference type="CDD" id="cd03259">
    <property type="entry name" value="ABC_Carb_Solutes_like"/>
    <property type="match status" value="1"/>
</dbReference>
<evidence type="ECO:0000256" key="1">
    <source>
        <dbReference type="ARBA" id="ARBA00022448"/>
    </source>
</evidence>
<evidence type="ECO:0000259" key="6">
    <source>
        <dbReference type="PROSITE" id="PS50893"/>
    </source>
</evidence>
<dbReference type="InterPro" id="IPR008995">
    <property type="entry name" value="Mo/tungstate-bd_C_term_dom"/>
</dbReference>
<dbReference type="PROSITE" id="PS00211">
    <property type="entry name" value="ABC_TRANSPORTER_1"/>
    <property type="match status" value="1"/>
</dbReference>
<dbReference type="Proteomes" id="UP000283880">
    <property type="component" value="Unassembled WGS sequence"/>
</dbReference>
<dbReference type="PANTHER" id="PTHR43875">
    <property type="entry name" value="MALTODEXTRIN IMPORT ATP-BINDING PROTEIN MSMX"/>
    <property type="match status" value="1"/>
</dbReference>
<keyword evidence="4 7" id="KW-0067">ATP-binding</keyword>
<dbReference type="OrthoDB" id="9802264at2"/>
<keyword evidence="2" id="KW-1003">Cell membrane</keyword>
<evidence type="ECO:0000313" key="7">
    <source>
        <dbReference type="EMBL" id="RGX29972.1"/>
    </source>
</evidence>
<dbReference type="InterPro" id="IPR027417">
    <property type="entry name" value="P-loop_NTPase"/>
</dbReference>
<evidence type="ECO:0000256" key="2">
    <source>
        <dbReference type="ARBA" id="ARBA00022475"/>
    </source>
</evidence>
<dbReference type="GO" id="GO:0055052">
    <property type="term" value="C:ATP-binding cassette (ABC) transporter complex, substrate-binding subunit-containing"/>
    <property type="evidence" value="ECO:0007669"/>
    <property type="project" value="TreeGrafter"/>
</dbReference>
<keyword evidence="1" id="KW-0813">Transport</keyword>
<dbReference type="InterPro" id="IPR017871">
    <property type="entry name" value="ABC_transporter-like_CS"/>
</dbReference>
<sequence>MIKIENLRMEFEGGVTALDGINMEIQDGEFIALLGPSGCGKSTTLNCIAGLLDPTDGTIRSDEVDITNKAPKERNIGMVFQSYALYPHLRVIDNIAFPLKQKKVAREERYDRARKMAAKLQIEHLLDRKPTQLSGGQQQRVAMCRAMVKEPKILLFDEPMSNLDARLKIEIREVIKKLQAETRITSIIVTHDQEEAMAIADRIAILDNGRIQQFDTPFELYQHPVNLFVANFMGNPPMNFIDARLVKGEGGLCFLVDGQTVPVPPARAKALAGSLDREVKIGVRSHQMRPVEAHAAGAIRLKVQMVENLGKELLVQAQVGKNLIRISEEDTTKYAFYRGLADVKGEMGILLTDQINVFDSETKANVLMEQ</sequence>
<dbReference type="InterPro" id="IPR040582">
    <property type="entry name" value="OB_MalK-like"/>
</dbReference>
<keyword evidence="3" id="KW-0547">Nucleotide-binding</keyword>
<evidence type="ECO:0000313" key="8">
    <source>
        <dbReference type="Proteomes" id="UP000283880"/>
    </source>
</evidence>
<feature type="domain" description="ABC transporter" evidence="6">
    <location>
        <begin position="2"/>
        <end position="233"/>
    </location>
</feature>
<evidence type="ECO:0000256" key="4">
    <source>
        <dbReference type="ARBA" id="ARBA00022840"/>
    </source>
</evidence>
<reference evidence="7 8" key="1">
    <citation type="submission" date="2018-08" db="EMBL/GenBank/DDBJ databases">
        <title>A genome reference for cultivated species of the human gut microbiota.</title>
        <authorList>
            <person name="Zou Y."/>
            <person name="Xue W."/>
            <person name="Luo G."/>
        </authorList>
    </citation>
    <scope>NUCLEOTIDE SEQUENCE [LARGE SCALE GENOMIC DNA]</scope>
    <source>
        <strain evidence="7 8">AF04-15</strain>
    </source>
</reference>
<dbReference type="GO" id="GO:0016887">
    <property type="term" value="F:ATP hydrolysis activity"/>
    <property type="evidence" value="ECO:0007669"/>
    <property type="project" value="InterPro"/>
</dbReference>
<accession>A0A413FGQ2</accession>
<comment type="caution">
    <text evidence="7">The sequence shown here is derived from an EMBL/GenBank/DDBJ whole genome shotgun (WGS) entry which is preliminary data.</text>
</comment>
<organism evidence="7 8">
    <name type="scientific">Enterocloster asparagiformis</name>
    <dbReference type="NCBI Taxonomy" id="333367"/>
    <lineage>
        <taxon>Bacteria</taxon>
        <taxon>Bacillati</taxon>
        <taxon>Bacillota</taxon>
        <taxon>Clostridia</taxon>
        <taxon>Lachnospirales</taxon>
        <taxon>Lachnospiraceae</taxon>
        <taxon>Enterocloster</taxon>
    </lineage>
</organism>
<dbReference type="AlphaFoldDB" id="A0A413FGQ2"/>
<dbReference type="Gene3D" id="2.40.50.100">
    <property type="match status" value="1"/>
</dbReference>
<dbReference type="InterPro" id="IPR015853">
    <property type="entry name" value="ABC_transpr_FbpC"/>
</dbReference>
<dbReference type="Gene3D" id="3.40.50.300">
    <property type="entry name" value="P-loop containing nucleotide triphosphate hydrolases"/>
    <property type="match status" value="1"/>
</dbReference>
<dbReference type="FunFam" id="3.40.50.300:FF:000042">
    <property type="entry name" value="Maltose/maltodextrin ABC transporter, ATP-binding protein"/>
    <property type="match status" value="1"/>
</dbReference>
<dbReference type="Pfam" id="PF00005">
    <property type="entry name" value="ABC_tran"/>
    <property type="match status" value="1"/>
</dbReference>
<name>A0A413FGQ2_9FIRM</name>
<dbReference type="InterPro" id="IPR047641">
    <property type="entry name" value="ABC_transpr_MalK/UgpC-like"/>
</dbReference>
<dbReference type="EMBL" id="QSBM01000006">
    <property type="protein sequence ID" value="RGX29972.1"/>
    <property type="molecule type" value="Genomic_DNA"/>
</dbReference>
<proteinExistence type="predicted"/>
<dbReference type="PROSITE" id="PS50893">
    <property type="entry name" value="ABC_TRANSPORTER_2"/>
    <property type="match status" value="1"/>
</dbReference>
<dbReference type="GO" id="GO:0015408">
    <property type="term" value="F:ABC-type ferric iron transporter activity"/>
    <property type="evidence" value="ECO:0007669"/>
    <property type="project" value="InterPro"/>
</dbReference>
<dbReference type="Pfam" id="PF17912">
    <property type="entry name" value="OB_MalK"/>
    <property type="match status" value="1"/>
</dbReference>
<evidence type="ECO:0000256" key="3">
    <source>
        <dbReference type="ARBA" id="ARBA00022741"/>
    </source>
</evidence>
<keyword evidence="5" id="KW-0472">Membrane</keyword>
<dbReference type="Gene3D" id="2.40.50.140">
    <property type="entry name" value="Nucleic acid-binding proteins"/>
    <property type="match status" value="1"/>
</dbReference>
<dbReference type="SMART" id="SM00382">
    <property type="entry name" value="AAA"/>
    <property type="match status" value="1"/>
</dbReference>
<gene>
    <name evidence="7" type="ORF">DWV29_09730</name>
</gene>
<protein>
    <submittedName>
        <fullName evidence="7">ABC transporter ATP-binding protein</fullName>
    </submittedName>
</protein>
<dbReference type="InterPro" id="IPR003439">
    <property type="entry name" value="ABC_transporter-like_ATP-bd"/>
</dbReference>